<evidence type="ECO:0000256" key="1">
    <source>
        <dbReference type="SAM" id="MobiDB-lite"/>
    </source>
</evidence>
<organism evidence="2">
    <name type="scientific">Cladocopium goreaui</name>
    <dbReference type="NCBI Taxonomy" id="2562237"/>
    <lineage>
        <taxon>Eukaryota</taxon>
        <taxon>Sar</taxon>
        <taxon>Alveolata</taxon>
        <taxon>Dinophyceae</taxon>
        <taxon>Suessiales</taxon>
        <taxon>Symbiodiniaceae</taxon>
        <taxon>Cladocopium</taxon>
    </lineage>
</organism>
<sequence length="236" mass="23868">MPTFNRQAPHAAAPLVVPAVAAPVATAPAAVATAPTAVPAPGQTAGAQQTRLSAAPWHQTGQTGNEGWGINGAAPGQTFSKAPPVPPPSKTENAAKEEDLAQALSSHLQNPSQAPSAELLQALARVAKMEDEVPKAEPSNSSKPPAFDSWEEKPPGPPAEMPPAAVPSRSFGAPHQEPPPPPPEPEHGHRTGPGAGSYRGAALQQLTRSALSAAGTSPEAQAAAKAAVELLGDDVF</sequence>
<proteinExistence type="predicted"/>
<evidence type="ECO:0000313" key="2">
    <source>
        <dbReference type="EMBL" id="CAI3981923.1"/>
    </source>
</evidence>
<dbReference type="AlphaFoldDB" id="A0A9P1C0K6"/>
<dbReference type="EMBL" id="CAMXCT020000669">
    <property type="protein sequence ID" value="CAL1135298.1"/>
    <property type="molecule type" value="Genomic_DNA"/>
</dbReference>
<feature type="region of interest" description="Disordered" evidence="1">
    <location>
        <begin position="37"/>
        <end position="225"/>
    </location>
</feature>
<comment type="caution">
    <text evidence="2">The sequence shown here is derived from an EMBL/GenBank/DDBJ whole genome shotgun (WGS) entry which is preliminary data.</text>
</comment>
<reference evidence="2" key="1">
    <citation type="submission" date="2022-10" db="EMBL/GenBank/DDBJ databases">
        <authorList>
            <person name="Chen Y."/>
            <person name="Dougan E. K."/>
            <person name="Chan C."/>
            <person name="Rhodes N."/>
            <person name="Thang M."/>
        </authorList>
    </citation>
    <scope>NUCLEOTIDE SEQUENCE</scope>
</reference>
<name>A0A9P1C0K6_9DINO</name>
<dbReference type="EMBL" id="CAMXCT030000669">
    <property type="protein sequence ID" value="CAL4769235.1"/>
    <property type="molecule type" value="Genomic_DNA"/>
</dbReference>
<feature type="compositionally biased region" description="Polar residues" evidence="1">
    <location>
        <begin position="103"/>
        <end position="115"/>
    </location>
</feature>
<protein>
    <submittedName>
        <fullName evidence="2">Uncharacterized protein</fullName>
    </submittedName>
</protein>
<evidence type="ECO:0000313" key="4">
    <source>
        <dbReference type="Proteomes" id="UP001152797"/>
    </source>
</evidence>
<keyword evidence="4" id="KW-1185">Reference proteome</keyword>
<dbReference type="OrthoDB" id="425011at2759"/>
<feature type="compositionally biased region" description="Low complexity" evidence="1">
    <location>
        <begin position="37"/>
        <end position="50"/>
    </location>
</feature>
<accession>A0A9P1C0K6</accession>
<feature type="compositionally biased region" description="Pro residues" evidence="1">
    <location>
        <begin position="155"/>
        <end position="165"/>
    </location>
</feature>
<reference evidence="3" key="2">
    <citation type="submission" date="2024-04" db="EMBL/GenBank/DDBJ databases">
        <authorList>
            <person name="Chen Y."/>
            <person name="Shah S."/>
            <person name="Dougan E. K."/>
            <person name="Thang M."/>
            <person name="Chan C."/>
        </authorList>
    </citation>
    <scope>NUCLEOTIDE SEQUENCE [LARGE SCALE GENOMIC DNA]</scope>
</reference>
<evidence type="ECO:0000313" key="3">
    <source>
        <dbReference type="EMBL" id="CAL1135298.1"/>
    </source>
</evidence>
<dbReference type="EMBL" id="CAMXCT010000669">
    <property type="protein sequence ID" value="CAI3981923.1"/>
    <property type="molecule type" value="Genomic_DNA"/>
</dbReference>
<gene>
    <name evidence="2" type="ORF">C1SCF055_LOCUS9666</name>
</gene>
<dbReference type="Proteomes" id="UP001152797">
    <property type="component" value="Unassembled WGS sequence"/>
</dbReference>
<feature type="compositionally biased region" description="Polar residues" evidence="1">
    <location>
        <begin position="204"/>
        <end position="219"/>
    </location>
</feature>